<evidence type="ECO:0000313" key="2">
    <source>
        <dbReference type="Proteomes" id="UP000838756"/>
    </source>
</evidence>
<reference evidence="1" key="1">
    <citation type="submission" date="2022-03" db="EMBL/GenBank/DDBJ databases">
        <authorList>
            <person name="Lindestad O."/>
        </authorList>
    </citation>
    <scope>NUCLEOTIDE SEQUENCE</scope>
</reference>
<dbReference type="AlphaFoldDB" id="A0A8S4S260"/>
<keyword evidence="2" id="KW-1185">Reference proteome</keyword>
<dbReference type="EMBL" id="CAKXAJ010025762">
    <property type="protein sequence ID" value="CAH2243668.1"/>
    <property type="molecule type" value="Genomic_DNA"/>
</dbReference>
<sequence>MSNDCFYEVTAYVTYVAPRGTFIDCGVNITVHGRTQVLSQRKVGPESPRWAEGLVIVVDSSSSREDAAPLYSFSFLGQRKKVTTVF</sequence>
<proteinExistence type="predicted"/>
<gene>
    <name evidence="1" type="primary">jg26142</name>
    <name evidence="1" type="ORF">PAEG_LOCUS19771</name>
</gene>
<dbReference type="Proteomes" id="UP000838756">
    <property type="component" value="Unassembled WGS sequence"/>
</dbReference>
<organism evidence="1 2">
    <name type="scientific">Pararge aegeria aegeria</name>
    <dbReference type="NCBI Taxonomy" id="348720"/>
    <lineage>
        <taxon>Eukaryota</taxon>
        <taxon>Metazoa</taxon>
        <taxon>Ecdysozoa</taxon>
        <taxon>Arthropoda</taxon>
        <taxon>Hexapoda</taxon>
        <taxon>Insecta</taxon>
        <taxon>Pterygota</taxon>
        <taxon>Neoptera</taxon>
        <taxon>Endopterygota</taxon>
        <taxon>Lepidoptera</taxon>
        <taxon>Glossata</taxon>
        <taxon>Ditrysia</taxon>
        <taxon>Papilionoidea</taxon>
        <taxon>Nymphalidae</taxon>
        <taxon>Satyrinae</taxon>
        <taxon>Satyrini</taxon>
        <taxon>Parargina</taxon>
        <taxon>Pararge</taxon>
    </lineage>
</organism>
<name>A0A8S4S260_9NEOP</name>
<evidence type="ECO:0000313" key="1">
    <source>
        <dbReference type="EMBL" id="CAH2243668.1"/>
    </source>
</evidence>
<protein>
    <submittedName>
        <fullName evidence="1">Jg26142 protein</fullName>
    </submittedName>
</protein>
<comment type="caution">
    <text evidence="1">The sequence shown here is derived from an EMBL/GenBank/DDBJ whole genome shotgun (WGS) entry which is preliminary data.</text>
</comment>
<accession>A0A8S4S260</accession>